<organism evidence="6 7">
    <name type="scientific">Heterodera trifolii</name>
    <dbReference type="NCBI Taxonomy" id="157864"/>
    <lineage>
        <taxon>Eukaryota</taxon>
        <taxon>Metazoa</taxon>
        <taxon>Ecdysozoa</taxon>
        <taxon>Nematoda</taxon>
        <taxon>Chromadorea</taxon>
        <taxon>Rhabditida</taxon>
        <taxon>Tylenchina</taxon>
        <taxon>Tylenchomorpha</taxon>
        <taxon>Tylenchoidea</taxon>
        <taxon>Heteroderidae</taxon>
        <taxon>Heteroderinae</taxon>
        <taxon>Heterodera</taxon>
    </lineage>
</organism>
<keyword evidence="2" id="KW-0863">Zinc-finger</keyword>
<feature type="region of interest" description="Disordered" evidence="4">
    <location>
        <begin position="180"/>
        <end position="226"/>
    </location>
</feature>
<feature type="compositionally biased region" description="Basic and acidic residues" evidence="4">
    <location>
        <begin position="821"/>
        <end position="844"/>
    </location>
</feature>
<dbReference type="SMART" id="SM00614">
    <property type="entry name" value="ZnF_BED"/>
    <property type="match status" value="1"/>
</dbReference>
<evidence type="ECO:0000256" key="3">
    <source>
        <dbReference type="ARBA" id="ARBA00022833"/>
    </source>
</evidence>
<dbReference type="GO" id="GO:0008270">
    <property type="term" value="F:zinc ion binding"/>
    <property type="evidence" value="ECO:0007669"/>
    <property type="project" value="UniProtKB-KW"/>
</dbReference>
<evidence type="ECO:0000256" key="2">
    <source>
        <dbReference type="ARBA" id="ARBA00022771"/>
    </source>
</evidence>
<dbReference type="EMBL" id="JBICBT010000207">
    <property type="protein sequence ID" value="KAL3120744.1"/>
    <property type="molecule type" value="Genomic_DNA"/>
</dbReference>
<feature type="compositionally biased region" description="Acidic residues" evidence="4">
    <location>
        <begin position="280"/>
        <end position="319"/>
    </location>
</feature>
<evidence type="ECO:0000256" key="4">
    <source>
        <dbReference type="SAM" id="MobiDB-lite"/>
    </source>
</evidence>
<sequence length="856" mass="97158">MYGRQSNNHYFTQQNVMAIEESATTSSRNSAGGGEHRVIRSEVWSRFRLEGLNAVCLVCNEKLKVGPTRQTSSLWRHLKRHNRVAAAQNQRIPSGFLQIHPQSQLYIQQQQQQMMRNRSNNGFAALNGGDGTIQQQQKGAVHSHASRALSLHQFRLQQQQQQMAALRAAPATAQLHNNFQHQNHHPQQQQQQQQNYRHVQHLSSASSSTAPFSQQQSASPPPSSAVEIALTHPPLVTVDCKPVQNRELDQLLGICREEGEEQQEYDGTISSSSRRGGTEHDDEFIMINDEDDDDKGVEGERDNDEGIMEEEEDDEDEEGQHEQETLGREWELARTLTEFLLENALPFHRLLFSSTFSSLLRFNQSVPKSLPSPAFLLQRMVPKLFAKTLEERKMHFNNEFFVLTLNKIELDSPKQTALLRVTARKLSDCFSLCSRSLGQFAVDCSVPYGMSNALRQCFEEGSVRLHLWQISAIVHDGGADSEELCRQLDVPGIPSFHSLIRRTYTELDRLGFPLEIVTRLKKRFENAVDEILGANSPTNAFSVLFPPLINRIDRFFREQQNQLTTVEVGDKDKTAEPTDTNEEKKSGNSPISIGKLKKLLLDKFQLLWEFQRRKMAELETAQITLFLNPSNLCGEKMAEEGQEFFGESKWHETAEKVREQISQACEEGEESAAVEGAENEGTKTKTSEEIQSEVTNYMATARLELGHPSTSSNCVDPSSPPLATHFNSLAELLFWWRINAERFPRLVQLARQFCAVPMANSSDQWKAMSNDDYEAEEEKVTRRYAAEQMAEDGDMAQLESGRTEQLQLLTQLMTVRMALRERATETNENGKKRNESAPKEEEIRTIGPIGETPEIR</sequence>
<protein>
    <recommendedName>
        <fullName evidence="5">BED-type domain-containing protein</fullName>
    </recommendedName>
</protein>
<gene>
    <name evidence="6" type="ORF">niasHT_008036</name>
</gene>
<dbReference type="AlphaFoldDB" id="A0ABD2M2U1"/>
<feature type="compositionally biased region" description="Low complexity" evidence="4">
    <location>
        <begin position="180"/>
        <end position="218"/>
    </location>
</feature>
<feature type="region of interest" description="Disordered" evidence="4">
    <location>
        <begin position="821"/>
        <end position="856"/>
    </location>
</feature>
<comment type="caution">
    <text evidence="6">The sequence shown here is derived from an EMBL/GenBank/DDBJ whole genome shotgun (WGS) entry which is preliminary data.</text>
</comment>
<feature type="region of interest" description="Disordered" evidence="4">
    <location>
        <begin position="669"/>
        <end position="690"/>
    </location>
</feature>
<dbReference type="Proteomes" id="UP001620626">
    <property type="component" value="Unassembled WGS sequence"/>
</dbReference>
<evidence type="ECO:0000259" key="5">
    <source>
        <dbReference type="Pfam" id="PF02892"/>
    </source>
</evidence>
<dbReference type="Pfam" id="PF02892">
    <property type="entry name" value="zf-BED"/>
    <property type="match status" value="1"/>
</dbReference>
<feature type="region of interest" description="Disordered" evidence="4">
    <location>
        <begin position="259"/>
        <end position="326"/>
    </location>
</feature>
<evidence type="ECO:0000256" key="1">
    <source>
        <dbReference type="ARBA" id="ARBA00022723"/>
    </source>
</evidence>
<evidence type="ECO:0000313" key="6">
    <source>
        <dbReference type="EMBL" id="KAL3120744.1"/>
    </source>
</evidence>
<keyword evidence="3" id="KW-0862">Zinc</keyword>
<dbReference type="InterPro" id="IPR036236">
    <property type="entry name" value="Znf_C2H2_sf"/>
</dbReference>
<keyword evidence="1" id="KW-0479">Metal-binding</keyword>
<accession>A0ABD2M2U1</accession>
<name>A0ABD2M2U1_9BILA</name>
<keyword evidence="7" id="KW-1185">Reference proteome</keyword>
<feature type="domain" description="BED-type" evidence="5">
    <location>
        <begin position="41"/>
        <end position="80"/>
    </location>
</feature>
<dbReference type="InterPro" id="IPR003656">
    <property type="entry name" value="Znf_BED"/>
</dbReference>
<evidence type="ECO:0000313" key="7">
    <source>
        <dbReference type="Proteomes" id="UP001620626"/>
    </source>
</evidence>
<feature type="region of interest" description="Disordered" evidence="4">
    <location>
        <begin position="566"/>
        <end position="589"/>
    </location>
</feature>
<feature type="compositionally biased region" description="Basic and acidic residues" evidence="4">
    <location>
        <begin position="568"/>
        <end position="586"/>
    </location>
</feature>
<dbReference type="SUPFAM" id="SSF57667">
    <property type="entry name" value="beta-beta-alpha zinc fingers"/>
    <property type="match status" value="1"/>
</dbReference>
<proteinExistence type="predicted"/>
<reference evidence="6 7" key="1">
    <citation type="submission" date="2024-10" db="EMBL/GenBank/DDBJ databases">
        <authorList>
            <person name="Kim D."/>
        </authorList>
    </citation>
    <scope>NUCLEOTIDE SEQUENCE [LARGE SCALE GENOMIC DNA]</scope>
    <source>
        <strain evidence="6">BH-2024</strain>
    </source>
</reference>